<dbReference type="Proteomes" id="UP000887212">
    <property type="component" value="Unassembled WGS sequence"/>
</dbReference>
<proteinExistence type="predicted"/>
<protein>
    <submittedName>
        <fullName evidence="1">Uncharacterized protein</fullName>
    </submittedName>
</protein>
<reference evidence="1 4" key="1">
    <citation type="submission" date="2021-07" db="EMBL/GenBank/DDBJ databases">
        <title>Whole genome sequencing of carbapenem-resistant Pseudomonas spp. isolated in Japan.</title>
        <authorList>
            <person name="Suzuki M."/>
            <person name="Maehana S."/>
            <person name="Kitasato H."/>
        </authorList>
    </citation>
    <scope>NUCLEOTIDE SEQUENCE</scope>
    <source>
        <strain evidence="1">KAM435</strain>
        <strain evidence="2 4">KAM436</strain>
    </source>
</reference>
<evidence type="ECO:0000313" key="3">
    <source>
        <dbReference type="Proteomes" id="UP000887212"/>
    </source>
</evidence>
<comment type="caution">
    <text evidence="1">The sequence shown here is derived from an EMBL/GenBank/DDBJ whole genome shotgun (WGS) entry which is preliminary data.</text>
</comment>
<evidence type="ECO:0000313" key="1">
    <source>
        <dbReference type="EMBL" id="GIZ89312.1"/>
    </source>
</evidence>
<dbReference type="AlphaFoldDB" id="A0AA37FL93"/>
<dbReference type="EMBL" id="BPMT01000011">
    <property type="protein sequence ID" value="GIZ93838.1"/>
    <property type="molecule type" value="Genomic_DNA"/>
</dbReference>
<dbReference type="EMBL" id="BPMS01000011">
    <property type="protein sequence ID" value="GIZ89312.1"/>
    <property type="molecule type" value="Genomic_DNA"/>
</dbReference>
<name>A0AA37FL93_AQUAC</name>
<dbReference type="Proteomes" id="UP000887228">
    <property type="component" value="Unassembled WGS sequence"/>
</dbReference>
<evidence type="ECO:0000313" key="4">
    <source>
        <dbReference type="Proteomes" id="UP000887228"/>
    </source>
</evidence>
<sequence>MIVVPALLSLLVTLFCLLARPTRDEAEQAALLPFADDPPAARRLERDTGLRCEALVEVPFEPLSRPPGFRLDA</sequence>
<organism evidence="1 3">
    <name type="scientific">Aquipseudomonas alcaligenes</name>
    <name type="common">Pseudomonas alcaligenes</name>
    <dbReference type="NCBI Taxonomy" id="43263"/>
    <lineage>
        <taxon>Bacteria</taxon>
        <taxon>Pseudomonadati</taxon>
        <taxon>Pseudomonadota</taxon>
        <taxon>Gammaproteobacteria</taxon>
        <taxon>Pseudomonadales</taxon>
        <taxon>Pseudomonadaceae</taxon>
        <taxon>Aquipseudomonas</taxon>
    </lineage>
</organism>
<accession>A0AA37FL93</accession>
<evidence type="ECO:0000313" key="2">
    <source>
        <dbReference type="EMBL" id="GIZ93838.1"/>
    </source>
</evidence>
<gene>
    <name evidence="1" type="ORF">KAM435_26390</name>
    <name evidence="2" type="ORF">KAM436_28060</name>
</gene>